<organism evidence="1">
    <name type="scientific">Rhizophora mucronata</name>
    <name type="common">Asiatic mangrove</name>
    <dbReference type="NCBI Taxonomy" id="61149"/>
    <lineage>
        <taxon>Eukaryota</taxon>
        <taxon>Viridiplantae</taxon>
        <taxon>Streptophyta</taxon>
        <taxon>Embryophyta</taxon>
        <taxon>Tracheophyta</taxon>
        <taxon>Spermatophyta</taxon>
        <taxon>Magnoliopsida</taxon>
        <taxon>eudicotyledons</taxon>
        <taxon>Gunneridae</taxon>
        <taxon>Pentapetalae</taxon>
        <taxon>rosids</taxon>
        <taxon>fabids</taxon>
        <taxon>Malpighiales</taxon>
        <taxon>Rhizophoraceae</taxon>
        <taxon>Rhizophora</taxon>
    </lineage>
</organism>
<accession>A0A2P2LFK5</accession>
<name>A0A2P2LFK5_RHIMU</name>
<dbReference type="EMBL" id="GGEC01036264">
    <property type="protein sequence ID" value="MBX16748.1"/>
    <property type="molecule type" value="Transcribed_RNA"/>
</dbReference>
<reference evidence="1" key="1">
    <citation type="submission" date="2018-02" db="EMBL/GenBank/DDBJ databases">
        <title>Rhizophora mucronata_Transcriptome.</title>
        <authorList>
            <person name="Meera S.P."/>
            <person name="Sreeshan A."/>
            <person name="Augustine A."/>
        </authorList>
    </citation>
    <scope>NUCLEOTIDE SEQUENCE</scope>
    <source>
        <tissue evidence="1">Leaf</tissue>
    </source>
</reference>
<dbReference type="AlphaFoldDB" id="A0A2P2LFK5"/>
<proteinExistence type="predicted"/>
<evidence type="ECO:0000313" key="1">
    <source>
        <dbReference type="EMBL" id="MBX16748.1"/>
    </source>
</evidence>
<sequence>MLGSNSIARLASATASVRLLSLILAWARSAKSSALLGLRPMAWV</sequence>
<protein>
    <submittedName>
        <fullName evidence="1">Uncharacterized protein</fullName>
    </submittedName>
</protein>